<reference evidence="2" key="1">
    <citation type="journal article" date="2019" name="Int. J. Syst. Evol. Microbiol.">
        <title>The Global Catalogue of Microorganisms (GCM) 10K type strain sequencing project: providing services to taxonomists for standard genome sequencing and annotation.</title>
        <authorList>
            <consortium name="The Broad Institute Genomics Platform"/>
            <consortium name="The Broad Institute Genome Sequencing Center for Infectious Disease"/>
            <person name="Wu L."/>
            <person name="Ma J."/>
        </authorList>
    </citation>
    <scope>NUCLEOTIDE SEQUENCE [LARGE SCALE GENOMIC DNA]</scope>
    <source>
        <strain evidence="2">CGMCC 1.15067</strain>
    </source>
</reference>
<proteinExistence type="predicted"/>
<gene>
    <name evidence="1" type="ORF">ACFSGI_18505</name>
</gene>
<protein>
    <submittedName>
        <fullName evidence="1">Uncharacterized protein</fullName>
    </submittedName>
</protein>
<evidence type="ECO:0000313" key="1">
    <source>
        <dbReference type="EMBL" id="MFD1991968.1"/>
    </source>
</evidence>
<organism evidence="1 2">
    <name type="scientific">Paenibacillus nicotianae</name>
    <dbReference type="NCBI Taxonomy" id="1526551"/>
    <lineage>
        <taxon>Bacteria</taxon>
        <taxon>Bacillati</taxon>
        <taxon>Bacillota</taxon>
        <taxon>Bacilli</taxon>
        <taxon>Bacillales</taxon>
        <taxon>Paenibacillaceae</taxon>
        <taxon>Paenibacillus</taxon>
    </lineage>
</organism>
<keyword evidence="2" id="KW-1185">Reference proteome</keyword>
<dbReference type="RefSeq" id="WP_204825642.1">
    <property type="nucleotide sequence ID" value="NZ_JBHUGF010000010.1"/>
</dbReference>
<dbReference type="Proteomes" id="UP001597403">
    <property type="component" value="Unassembled WGS sequence"/>
</dbReference>
<dbReference type="EMBL" id="JBHUGF010000010">
    <property type="protein sequence ID" value="MFD1991968.1"/>
    <property type="molecule type" value="Genomic_DNA"/>
</dbReference>
<comment type="caution">
    <text evidence="1">The sequence shown here is derived from an EMBL/GenBank/DDBJ whole genome shotgun (WGS) entry which is preliminary data.</text>
</comment>
<name>A0ABW4UWQ6_9BACL</name>
<sequence length="189" mass="21686">MNTIFDLGKFRKAVVWKDEHPLIMDKADYELKTLLQLNEPIISKYQKIVLELKLPRNSSYYAMLGVEYNPNQKSELMIKIKVKNSNTIFYKSKLQLHEEIYLGIPTEYVDSIISSAKEKILESNWKYTGSIVFLLGAHSLIGSSETVFSKATKILIALLLNELSEESCLSDDSVIKEELDSYQYNNSFA</sequence>
<accession>A0ABW4UWQ6</accession>
<evidence type="ECO:0000313" key="2">
    <source>
        <dbReference type="Proteomes" id="UP001597403"/>
    </source>
</evidence>